<feature type="chain" id="PRO_5045255557" evidence="2">
    <location>
        <begin position="20"/>
        <end position="343"/>
    </location>
</feature>
<gene>
    <name evidence="3" type="ORF">V6243_02240</name>
</gene>
<protein>
    <submittedName>
        <fullName evidence="3">ABC transporter substrate-binding protein</fullName>
    </submittedName>
</protein>
<sequence>MLALWAGLAILLAARPVMAAQDRLVIEAAMDRQVAAPLLAAFSRQYPAIEIVYHDRTTMTLNALAVQDDAGADIIISSAMPWQVALVNQGLAQRLDSEAARQWPEWAKWRDEIFAFTFEPIVMAYRLDLATRMMPPSSHADVLNLLTEHAETLTGRVVAYSPSKSALGYALHLQDSYYSGRFWKLVAALGQVDTTLETSTQRMLEGLSDGRYWLGYNLLGSYAIRWAQSHPEVIVQMPTDYALISMRTAFIHRDAPHPEAARTFMDFLIGRQGQHVLAGETPLYSIRTDITGPYTAQSLRDQVGQRLYPQPLDASILSMLDTARRHDFLDRWFDAYSGGTPTP</sequence>
<organism evidence="3 4">
    <name type="scientific">Cobetia marina</name>
    <name type="common">Deleya marina</name>
    <dbReference type="NCBI Taxonomy" id="28258"/>
    <lineage>
        <taxon>Bacteria</taxon>
        <taxon>Pseudomonadati</taxon>
        <taxon>Pseudomonadota</taxon>
        <taxon>Gammaproteobacteria</taxon>
        <taxon>Oceanospirillales</taxon>
        <taxon>Halomonadaceae</taxon>
        <taxon>Cobetia</taxon>
    </lineage>
</organism>
<dbReference type="PANTHER" id="PTHR30006:SF25">
    <property type="entry name" value="PHOSPHOGLYCERATE TRANSPORT REGULATORY PROTEIN PGTC"/>
    <property type="match status" value="1"/>
</dbReference>
<dbReference type="Pfam" id="PF13531">
    <property type="entry name" value="SBP_bac_11"/>
    <property type="match status" value="1"/>
</dbReference>
<proteinExistence type="predicted"/>
<reference evidence="3 4" key="1">
    <citation type="submission" date="2024-02" db="EMBL/GenBank/DDBJ databases">
        <title>Bacteria isolated from the canopy kelp, Nereocystis luetkeana.</title>
        <authorList>
            <person name="Pfister C.A."/>
            <person name="Younker I.T."/>
            <person name="Light S.H."/>
        </authorList>
    </citation>
    <scope>NUCLEOTIDE SEQUENCE [LARGE SCALE GENOMIC DNA]</scope>
    <source>
        <strain evidence="3 4">TI.5.07</strain>
    </source>
</reference>
<evidence type="ECO:0000313" key="4">
    <source>
        <dbReference type="Proteomes" id="UP001378242"/>
    </source>
</evidence>
<dbReference type="PANTHER" id="PTHR30006">
    <property type="entry name" value="THIAMINE-BINDING PERIPLASMIC PROTEIN-RELATED"/>
    <property type="match status" value="1"/>
</dbReference>
<evidence type="ECO:0000256" key="1">
    <source>
        <dbReference type="ARBA" id="ARBA00022729"/>
    </source>
</evidence>
<accession>A0ABU9GBL6</accession>
<dbReference type="EMBL" id="JBAKAP010000002">
    <property type="protein sequence ID" value="MEL0615635.1"/>
    <property type="molecule type" value="Genomic_DNA"/>
</dbReference>
<dbReference type="Gene3D" id="3.40.190.10">
    <property type="entry name" value="Periplasmic binding protein-like II"/>
    <property type="match status" value="2"/>
</dbReference>
<dbReference type="RefSeq" id="WP_341541732.1">
    <property type="nucleotide sequence ID" value="NZ_JBAKAP010000002.1"/>
</dbReference>
<evidence type="ECO:0000256" key="2">
    <source>
        <dbReference type="SAM" id="SignalP"/>
    </source>
</evidence>
<dbReference type="SUPFAM" id="SSF53850">
    <property type="entry name" value="Periplasmic binding protein-like II"/>
    <property type="match status" value="1"/>
</dbReference>
<name>A0ABU9GBL6_COBMA</name>
<evidence type="ECO:0000313" key="3">
    <source>
        <dbReference type="EMBL" id="MEL0615635.1"/>
    </source>
</evidence>
<keyword evidence="4" id="KW-1185">Reference proteome</keyword>
<comment type="caution">
    <text evidence="3">The sequence shown here is derived from an EMBL/GenBank/DDBJ whole genome shotgun (WGS) entry which is preliminary data.</text>
</comment>
<keyword evidence="1 2" id="KW-0732">Signal</keyword>
<feature type="signal peptide" evidence="2">
    <location>
        <begin position="1"/>
        <end position="19"/>
    </location>
</feature>
<dbReference type="Proteomes" id="UP001378242">
    <property type="component" value="Unassembled WGS sequence"/>
</dbReference>